<accession>A0A6I2MFC4</accession>
<protein>
    <submittedName>
        <fullName evidence="2">Uncharacterized protein</fullName>
    </submittedName>
</protein>
<proteinExistence type="predicted"/>
<dbReference type="EMBL" id="WKKF01000006">
    <property type="protein sequence ID" value="MRX55857.1"/>
    <property type="molecule type" value="Genomic_DNA"/>
</dbReference>
<reference evidence="2 3" key="1">
    <citation type="submission" date="2019-11" db="EMBL/GenBank/DDBJ databases">
        <title>Bacillus idriensis genome.</title>
        <authorList>
            <person name="Konopka E.N."/>
            <person name="Newman J.D."/>
        </authorList>
    </citation>
    <scope>NUCLEOTIDE SEQUENCE [LARGE SCALE GENOMIC DNA]</scope>
    <source>
        <strain evidence="2 3">DSM 19097</strain>
    </source>
</reference>
<evidence type="ECO:0000313" key="3">
    <source>
        <dbReference type="Proteomes" id="UP000441585"/>
    </source>
</evidence>
<name>A0A6I2MFC4_9BACI</name>
<keyword evidence="1" id="KW-0472">Membrane</keyword>
<comment type="caution">
    <text evidence="2">The sequence shown here is derived from an EMBL/GenBank/DDBJ whole genome shotgun (WGS) entry which is preliminary data.</text>
</comment>
<sequence length="184" mass="21530">MNYKNYEKKHVYGVIGFLIIILIPYASILFPFIVADVLFASNLTWFFQFSNETYLLYGAGFLLWGIAALTLAFRNIDKKSIVISVFILFFSTAPLTFGVLHHKELSDEGIAFHNLMSFEIQKYTWEEVDHVVFHLSKERSKPSSIEIKFKDGKQIMFVKNDHFTANYYLFTQKMRDYNIAYADE</sequence>
<organism evidence="2 3">
    <name type="scientific">Metabacillus idriensis</name>
    <dbReference type="NCBI Taxonomy" id="324768"/>
    <lineage>
        <taxon>Bacteria</taxon>
        <taxon>Bacillati</taxon>
        <taxon>Bacillota</taxon>
        <taxon>Bacilli</taxon>
        <taxon>Bacillales</taxon>
        <taxon>Bacillaceae</taxon>
        <taxon>Metabacillus</taxon>
    </lineage>
</organism>
<evidence type="ECO:0000313" key="2">
    <source>
        <dbReference type="EMBL" id="MRX55857.1"/>
    </source>
</evidence>
<dbReference type="AlphaFoldDB" id="A0A6I2MFC4"/>
<keyword evidence="3" id="KW-1185">Reference proteome</keyword>
<keyword evidence="1" id="KW-0812">Transmembrane</keyword>
<gene>
    <name evidence="2" type="ORF">GJU41_17990</name>
</gene>
<feature type="transmembrane region" description="Helical" evidence="1">
    <location>
        <begin position="12"/>
        <end position="34"/>
    </location>
</feature>
<keyword evidence="1" id="KW-1133">Transmembrane helix</keyword>
<dbReference type="RefSeq" id="WP_154319208.1">
    <property type="nucleotide sequence ID" value="NZ_CAJGAA010000008.1"/>
</dbReference>
<feature type="transmembrane region" description="Helical" evidence="1">
    <location>
        <begin position="54"/>
        <end position="73"/>
    </location>
</feature>
<evidence type="ECO:0000256" key="1">
    <source>
        <dbReference type="SAM" id="Phobius"/>
    </source>
</evidence>
<feature type="transmembrane region" description="Helical" evidence="1">
    <location>
        <begin position="80"/>
        <end position="100"/>
    </location>
</feature>
<dbReference type="Proteomes" id="UP000441585">
    <property type="component" value="Unassembled WGS sequence"/>
</dbReference>